<feature type="compositionally biased region" description="Low complexity" evidence="1">
    <location>
        <begin position="1908"/>
        <end position="1923"/>
    </location>
</feature>
<feature type="region of interest" description="Disordered" evidence="1">
    <location>
        <begin position="175"/>
        <end position="203"/>
    </location>
</feature>
<proteinExistence type="predicted"/>
<feature type="compositionally biased region" description="Low complexity" evidence="1">
    <location>
        <begin position="1238"/>
        <end position="1255"/>
    </location>
</feature>
<feature type="region of interest" description="Disordered" evidence="1">
    <location>
        <begin position="1865"/>
        <end position="1923"/>
    </location>
</feature>
<reference evidence="3 4" key="1">
    <citation type="journal article" date="2018" name="MBio">
        <title>Comparative Genomics Reveals the Core Gene Toolbox for the Fungus-Insect Symbiosis.</title>
        <authorList>
            <person name="Wang Y."/>
            <person name="Stata M."/>
            <person name="Wang W."/>
            <person name="Stajich J.E."/>
            <person name="White M.M."/>
            <person name="Moncalvo J.M."/>
        </authorList>
    </citation>
    <scope>NUCLEOTIDE SEQUENCE [LARGE SCALE GENOMIC DNA]</scope>
    <source>
        <strain evidence="3 4">SC-DP-2</strain>
    </source>
</reference>
<accession>A0A2T9ZHT7</accession>
<organism evidence="3 4">
    <name type="scientific">Smittium megazygosporum</name>
    <dbReference type="NCBI Taxonomy" id="133381"/>
    <lineage>
        <taxon>Eukaryota</taxon>
        <taxon>Fungi</taxon>
        <taxon>Fungi incertae sedis</taxon>
        <taxon>Zoopagomycota</taxon>
        <taxon>Kickxellomycotina</taxon>
        <taxon>Harpellomycetes</taxon>
        <taxon>Harpellales</taxon>
        <taxon>Legeriomycetaceae</taxon>
        <taxon>Smittium</taxon>
    </lineage>
</organism>
<dbReference type="InterPro" id="IPR046468">
    <property type="entry name" value="Spt20-like_SEP"/>
</dbReference>
<feature type="compositionally biased region" description="Low complexity" evidence="1">
    <location>
        <begin position="96"/>
        <end position="114"/>
    </location>
</feature>
<evidence type="ECO:0000313" key="4">
    <source>
        <dbReference type="Proteomes" id="UP000245609"/>
    </source>
</evidence>
<evidence type="ECO:0000259" key="2">
    <source>
        <dbReference type="Pfam" id="PF12090"/>
    </source>
</evidence>
<feature type="region of interest" description="Disordered" evidence="1">
    <location>
        <begin position="846"/>
        <end position="965"/>
    </location>
</feature>
<feature type="compositionally biased region" description="Polar residues" evidence="1">
    <location>
        <begin position="1336"/>
        <end position="1349"/>
    </location>
</feature>
<comment type="caution">
    <text evidence="3">The sequence shown here is derived from an EMBL/GenBank/DDBJ whole genome shotgun (WGS) entry which is preliminary data.</text>
</comment>
<feature type="compositionally biased region" description="Low complexity" evidence="1">
    <location>
        <begin position="949"/>
        <end position="964"/>
    </location>
</feature>
<dbReference type="Pfam" id="PF12090">
    <property type="entry name" value="Spt20_SEP"/>
    <property type="match status" value="1"/>
</dbReference>
<feature type="region of interest" description="Disordered" evidence="1">
    <location>
        <begin position="599"/>
        <end position="628"/>
    </location>
</feature>
<feature type="compositionally biased region" description="Polar residues" evidence="1">
    <location>
        <begin position="878"/>
        <end position="895"/>
    </location>
</feature>
<feature type="compositionally biased region" description="Polar residues" evidence="1">
    <location>
        <begin position="175"/>
        <end position="192"/>
    </location>
</feature>
<dbReference type="STRING" id="133381.A0A2T9ZHT7"/>
<feature type="domain" description="Spt20-like SEP" evidence="2">
    <location>
        <begin position="294"/>
        <end position="513"/>
    </location>
</feature>
<dbReference type="EMBL" id="MBFS01000155">
    <property type="protein sequence ID" value="PVV04155.1"/>
    <property type="molecule type" value="Genomic_DNA"/>
</dbReference>
<dbReference type="Proteomes" id="UP000245609">
    <property type="component" value="Unassembled WGS sequence"/>
</dbReference>
<feature type="compositionally biased region" description="Basic residues" evidence="1">
    <location>
        <begin position="907"/>
        <end position="922"/>
    </location>
</feature>
<feature type="compositionally biased region" description="Polar residues" evidence="1">
    <location>
        <begin position="599"/>
        <end position="613"/>
    </location>
</feature>
<feature type="region of interest" description="Disordered" evidence="1">
    <location>
        <begin position="79"/>
        <end position="114"/>
    </location>
</feature>
<feature type="compositionally biased region" description="Polar residues" evidence="1">
    <location>
        <begin position="1889"/>
        <end position="1907"/>
    </location>
</feature>
<name>A0A2T9ZHT7_9FUNG</name>
<feature type="region of interest" description="Disordered" evidence="1">
    <location>
        <begin position="1335"/>
        <end position="1364"/>
    </location>
</feature>
<keyword evidence="4" id="KW-1185">Reference proteome</keyword>
<feature type="compositionally biased region" description="Polar residues" evidence="1">
    <location>
        <begin position="1227"/>
        <end position="1237"/>
    </location>
</feature>
<feature type="region of interest" description="Disordered" evidence="1">
    <location>
        <begin position="30"/>
        <end position="50"/>
    </location>
</feature>
<dbReference type="OrthoDB" id="1932706at2759"/>
<evidence type="ECO:0000256" key="1">
    <source>
        <dbReference type="SAM" id="MobiDB-lite"/>
    </source>
</evidence>
<protein>
    <recommendedName>
        <fullName evidence="2">Spt20-like SEP domain-containing protein</fullName>
    </recommendedName>
</protein>
<gene>
    <name evidence="3" type="ORF">BB560_001354</name>
</gene>
<feature type="region of interest" description="Disordered" evidence="1">
    <location>
        <begin position="1224"/>
        <end position="1262"/>
    </location>
</feature>
<sequence>MNSDNLGPTSYFSDSLSDDFLQETLNSVLNETSNETEKTSKNANSDSEEINFDFDEILSKDSDDSSEFEIQDEILSESFGGNTSSVIKPIPSIQISPTNSKNDNSNNNPNNSKSINIEAVSQNPINGNIHSDSALSENGLNSNISYFSDSSDDFEDVELDIIENLVPTEKGNQIKNSALTENRDSIQSNDSMKPSLDSKGDKLAFPDNNLVPEREGNNNMIQETQIDKSVSSTLNSVSPTQKNTNILTKNLLADEIRLTSEDLINQLPIKSQPLRKKRPLYELGDISFLERYKDSPPSFKVFLYDGYFKFQNQDGTLPYNEFTQFFFDSLNSGEIPVELLNIINNTDFPYYEGCLIVEVHDHRKTSPVEIFDFFGVDQHQIKMDNLPGAKGDLLLYIPKESSEEHKYDTFKRIKSTMSQLKSKLNNSNLKNQNQVLFSKSQIYFFDNNPEENKRVFRKVMHPTEVTFDLELRILQRNARLGTPQVEQIHSKILTKLYPDLDLDPKSQGFQQENIINYINKEHFIPHERNVYNHVEMQEQISEHLERQKMFNSKEEKKQNVETLYKLFDTIMHVKKKLKESLEKTLDMVLKEINAKFLASQPSQNQEPSTPTTVSKKSQKKNKKSATSFRAQVLPEKTVEIRIVRFARSSNTIPCYITLAFYKDPPLSKGTKCVFMKGVKPDSSAGGNLYEVSFQSDEEVEMYIRGISSWYKIENLVMVSDSKPKIKERSVSESLSSVPEKQGVAILSELTGVTPSSLEQAASKVAGQKAVLDKNTNLVEPIIGAEPIDKAKKNSATLEPSKPLAVQGIDDKSASVNLSTSSDVVDEEPLRVLKEKALKAKRKSVVETEKVSKIPKTSKNSKLFAKERKSKNKKLEVPQESTSLAVDEASTPNLTITPLPVVNTGKQTQRKRSTTVGKSRKKSAQISQPEVVKSPALDLKGNSTPKAAASINTKPNTPNPSSNNTLLTQQLANSPQLIQSHGVNLPGSVSGLSIEQMKSLQNAGLRAQQAVAQPPSGRPENLQALAGMQIPAQTNLEMFKANPQNRPAFTSANSENTAIPPTQHPVPESSTMADSQYARALKIQQLQKLQSNLSAQERAVFAQYLSELMKTRLNQGKTKEEIEMELFHSPEVRDFIKNRMVLLKRAQAQSQLMKEQGSLPLTNPTTVNATDPTQAKLHGVNTANLVNQIQSQTGGNNVVNQIHSGNQHQIPTMVAKTGITGLGEQPAAHTNQQSNITRNPVPNQATAPAQTANPTNRESTPTQNLGNAEFLLSIPNIDNLNAKGQIVAFARLYNVNINALNENAKKELVARAQNGTLLMLLKRRQMMVRQQREVSGHMQNKASSEVQNKTPGAVSVSTVPSKPPSAQLVDSSHIMQGLNKNFNLGKTVVGESKSTQPHNTPKLTTEAPHFVSPNIERSVQGVVNANAIQRVASQLQAGGNPQQQKIDYSGLLSRQRAQQNLFGSPNTFMQNQATLTNNSTPNTATNTTLDTNQILKALQTPMLAGKNVVSVPTNTNPRLAQAANKGSNELDTKDNGVALNQNLNNTMQQSQIPVPAANSAALSGQPSFDMQKEQNLLKLAHLVVTNNLPPHIAAKYSKEYLQKIGANYHLLLLRQQQQQKYLQMKQAALANQQNAGVANQQFSNANANIPTPQKVTTPNFFNRAMQSQQSPAPTATQANVFQNQLSHMQNNPSVGAAQNQFMNTQNVLSQLSAQNFVNQRQLANAQNLLFKNALNNSNLAQFQNAGDSSKREPNANMAGSLSNQALNMDNAGNMTLNFDNSAAQQAAQMKAMSNEFLSPKINRTVNPPGGITRSENVMPPNSTGIPNANMGMRVNRMDPAISQLAQQHLLSQLAAKLCSKASASGRFNTAGTCRDTKRESSSGEFDEFNKSISGSKSRTLFTEIQPNGSSASKSSSIRHSSPKH</sequence>
<evidence type="ECO:0000313" key="3">
    <source>
        <dbReference type="EMBL" id="PVV04155.1"/>
    </source>
</evidence>